<organism evidence="1 2">
    <name type="scientific">Cichlidogyrus casuarinus</name>
    <dbReference type="NCBI Taxonomy" id="1844966"/>
    <lineage>
        <taxon>Eukaryota</taxon>
        <taxon>Metazoa</taxon>
        <taxon>Spiralia</taxon>
        <taxon>Lophotrochozoa</taxon>
        <taxon>Platyhelminthes</taxon>
        <taxon>Monogenea</taxon>
        <taxon>Monopisthocotylea</taxon>
        <taxon>Dactylogyridea</taxon>
        <taxon>Ancyrocephalidae</taxon>
        <taxon>Cichlidogyrus</taxon>
    </lineage>
</organism>
<gene>
    <name evidence="1" type="ORF">Ciccas_012993</name>
</gene>
<protein>
    <submittedName>
        <fullName evidence="1">Uncharacterized protein</fullName>
    </submittedName>
</protein>
<reference evidence="1 2" key="1">
    <citation type="submission" date="2024-11" db="EMBL/GenBank/DDBJ databases">
        <title>Adaptive evolution of stress response genes in parasites aligns with host niche diversity.</title>
        <authorList>
            <person name="Hahn C."/>
            <person name="Resl P."/>
        </authorList>
    </citation>
    <scope>NUCLEOTIDE SEQUENCE [LARGE SCALE GENOMIC DNA]</scope>
    <source>
        <strain evidence="1">EGGRZ-B1_66</strain>
        <tissue evidence="1">Body</tissue>
    </source>
</reference>
<feature type="non-terminal residue" evidence="1">
    <location>
        <position position="1"/>
    </location>
</feature>
<dbReference type="EMBL" id="JBJKFK010005175">
    <property type="protein sequence ID" value="KAL3308475.1"/>
    <property type="molecule type" value="Genomic_DNA"/>
</dbReference>
<comment type="caution">
    <text evidence="1">The sequence shown here is derived from an EMBL/GenBank/DDBJ whole genome shotgun (WGS) entry which is preliminary data.</text>
</comment>
<dbReference type="AlphaFoldDB" id="A0ABD2PLV0"/>
<proteinExistence type="predicted"/>
<accession>A0ABD2PLV0</accession>
<evidence type="ECO:0000313" key="1">
    <source>
        <dbReference type="EMBL" id="KAL3308475.1"/>
    </source>
</evidence>
<name>A0ABD2PLV0_9PLAT</name>
<evidence type="ECO:0000313" key="2">
    <source>
        <dbReference type="Proteomes" id="UP001626550"/>
    </source>
</evidence>
<keyword evidence="2" id="KW-1185">Reference proteome</keyword>
<sequence>TEIDANLGQELAAELAARFDYIERLEEYVSRTLVKNESEKCRFGKFIKAMGPELRKEYVDILKTAETETKHMHKVCKDNIRDRASRENTENSYVCCSQGS</sequence>
<dbReference type="Proteomes" id="UP001626550">
    <property type="component" value="Unassembled WGS sequence"/>
</dbReference>